<dbReference type="KEGG" id="loa:LOAG_17553"/>
<accession>A0A1S0UIJ5</accession>
<dbReference type="AlphaFoldDB" id="A0A1S0UIJ5"/>
<dbReference type="InParanoid" id="A0A1S0UIJ5"/>
<organism evidence="1">
    <name type="scientific">Loa loa</name>
    <name type="common">Eye worm</name>
    <name type="synonym">Filaria loa</name>
    <dbReference type="NCBI Taxonomy" id="7209"/>
    <lineage>
        <taxon>Eukaryota</taxon>
        <taxon>Metazoa</taxon>
        <taxon>Ecdysozoa</taxon>
        <taxon>Nematoda</taxon>
        <taxon>Chromadorea</taxon>
        <taxon>Rhabditida</taxon>
        <taxon>Spirurina</taxon>
        <taxon>Spiruromorpha</taxon>
        <taxon>Filarioidea</taxon>
        <taxon>Onchocercidae</taxon>
        <taxon>Loa</taxon>
    </lineage>
</organism>
<dbReference type="OMA" id="AICNCDL"/>
<dbReference type="RefSeq" id="XP_020306146.1">
    <property type="nucleotide sequence ID" value="XM_020450213.1"/>
</dbReference>
<dbReference type="EMBL" id="JH712156">
    <property type="protein sequence ID" value="EJD75271.1"/>
    <property type="molecule type" value="Genomic_DNA"/>
</dbReference>
<sequence>MKDDVDVTDVLHAKVDQMNAEVEKMKQVLQAKEAVLEDVLCSINQLPRHPFNTVLIKNILKSEVKQPESSNLNGFKCCIIWSALFLENICIAIEVENDTHHAVLPSCAAICNCDLSDTITVIFDGLLTTQYIPAESKRTLLVSFRKGLLLSKEIILVLDCDFVTVSDSYSDLAIVSFFSSDIRSKQTRIVNILNFDEPLEKFSLSEMDDLSLKEGMKLYQCLYACHFSMPLNIAPSYLRILIRNIGKFREVDFEMNVMCIVSQKFWMISTRTMRLHDMDLDRSQMNVNIVIEWIINVFEYRNENIQSNDKMAFCKGKLPE</sequence>
<proteinExistence type="predicted"/>
<dbReference type="GeneID" id="9951796"/>
<evidence type="ECO:0000313" key="1">
    <source>
        <dbReference type="EMBL" id="EJD75271.1"/>
    </source>
</evidence>
<gene>
    <name evidence="1" type="ORF">LOAG_17553</name>
</gene>
<name>A0A1S0UIJ5_LOALO</name>
<dbReference type="CTD" id="9951796"/>
<dbReference type="OrthoDB" id="5805043at2759"/>
<reference evidence="1" key="1">
    <citation type="submission" date="2012-04" db="EMBL/GenBank/DDBJ databases">
        <title>The Genome Sequence of Loa loa.</title>
        <authorList>
            <consortium name="The Broad Institute Genome Sequencing Platform"/>
            <consortium name="Broad Institute Genome Sequencing Center for Infectious Disease"/>
            <person name="Nutman T.B."/>
            <person name="Fink D.L."/>
            <person name="Russ C."/>
            <person name="Young S."/>
            <person name="Zeng Q."/>
            <person name="Gargeya S."/>
            <person name="Alvarado L."/>
            <person name="Berlin A."/>
            <person name="Chapman S.B."/>
            <person name="Chen Z."/>
            <person name="Freedman E."/>
            <person name="Gellesch M."/>
            <person name="Goldberg J."/>
            <person name="Griggs A."/>
            <person name="Gujja S."/>
            <person name="Heilman E.R."/>
            <person name="Heiman D."/>
            <person name="Howarth C."/>
            <person name="Mehta T."/>
            <person name="Neiman D."/>
            <person name="Pearson M."/>
            <person name="Roberts A."/>
            <person name="Saif S."/>
            <person name="Shea T."/>
            <person name="Shenoy N."/>
            <person name="Sisk P."/>
            <person name="Stolte C."/>
            <person name="Sykes S."/>
            <person name="White J."/>
            <person name="Yandava C."/>
            <person name="Haas B."/>
            <person name="Henn M.R."/>
            <person name="Nusbaum C."/>
            <person name="Birren B."/>
        </authorList>
    </citation>
    <scope>NUCLEOTIDE SEQUENCE [LARGE SCALE GENOMIC DNA]</scope>
</reference>
<protein>
    <submittedName>
        <fullName evidence="1">Uncharacterized protein</fullName>
    </submittedName>
</protein>